<comment type="function">
    <text evidence="5">Bidirectionally degrades single-stranded DNA into large acid-insoluble oligonucleotides, which are then degraded further into small acid-soluble oligonucleotides.</text>
</comment>
<dbReference type="Proteomes" id="UP000469724">
    <property type="component" value="Unassembled WGS sequence"/>
</dbReference>
<dbReference type="GO" id="GO:0005737">
    <property type="term" value="C:cytoplasm"/>
    <property type="evidence" value="ECO:0007669"/>
    <property type="project" value="UniProtKB-SubCell"/>
</dbReference>
<reference evidence="10 11" key="1">
    <citation type="submission" date="2020-02" db="EMBL/GenBank/DDBJ databases">
        <title>Comparative genomics of sulfur disproportionating microorganisms.</title>
        <authorList>
            <person name="Ward L.M."/>
            <person name="Bertran E."/>
            <person name="Johnston D.T."/>
        </authorList>
    </citation>
    <scope>NUCLEOTIDE SEQUENCE [LARGE SCALE GENOMIC DNA]</scope>
    <source>
        <strain evidence="10 11">DSM 3696</strain>
    </source>
</reference>
<keyword evidence="2 5" id="KW-0540">Nuclease</keyword>
<comment type="catalytic activity">
    <reaction evidence="5 6">
        <text>Exonucleolytic cleavage in either 5'- to 3'- or 3'- to 5'-direction to yield nucleoside 5'-phosphates.</text>
        <dbReference type="EC" id="3.1.11.6"/>
    </reaction>
</comment>
<dbReference type="AlphaFoldDB" id="A0A7K3NG21"/>
<feature type="compositionally biased region" description="Basic and acidic residues" evidence="7">
    <location>
        <begin position="474"/>
        <end position="483"/>
    </location>
</feature>
<accession>A0A7K3NG21</accession>
<evidence type="ECO:0000259" key="8">
    <source>
        <dbReference type="Pfam" id="PF02601"/>
    </source>
</evidence>
<evidence type="ECO:0000256" key="5">
    <source>
        <dbReference type="HAMAP-Rule" id="MF_00378"/>
    </source>
</evidence>
<dbReference type="CDD" id="cd04489">
    <property type="entry name" value="ExoVII_LU_OBF"/>
    <property type="match status" value="1"/>
</dbReference>
<feature type="domain" description="Exonuclease VII large subunit C-terminal" evidence="8">
    <location>
        <begin position="141"/>
        <end position="459"/>
    </location>
</feature>
<evidence type="ECO:0000256" key="7">
    <source>
        <dbReference type="SAM" id="MobiDB-lite"/>
    </source>
</evidence>
<gene>
    <name evidence="5 10" type="primary">xseA</name>
    <name evidence="10" type="ORF">G3N56_00040</name>
</gene>
<evidence type="ECO:0000256" key="6">
    <source>
        <dbReference type="RuleBase" id="RU004355"/>
    </source>
</evidence>
<dbReference type="EC" id="3.1.11.6" evidence="5"/>
<name>A0A7K3NG21_9BACT</name>
<keyword evidence="4 5" id="KW-0269">Exonuclease</keyword>
<dbReference type="HAMAP" id="MF_00378">
    <property type="entry name" value="Exonuc_7_L"/>
    <property type="match status" value="1"/>
</dbReference>
<comment type="similarity">
    <text evidence="5 6">Belongs to the XseA family.</text>
</comment>
<feature type="region of interest" description="Disordered" evidence="7">
    <location>
        <begin position="464"/>
        <end position="483"/>
    </location>
</feature>
<dbReference type="GO" id="GO:0003676">
    <property type="term" value="F:nucleic acid binding"/>
    <property type="evidence" value="ECO:0007669"/>
    <property type="project" value="InterPro"/>
</dbReference>
<sequence length="483" mass="52130">MAHIFRVGELTRAVKEVLEAEFPLVFVRGQISNLSRPSSGHIYFTLKDPEAALAAVWFRGAHGGATTGAGERYNPATGEVLEPGAAMRLGDGMEILCAGRLTVYPPRGVYQLVVEMVEELGAGRLHQEFEALKRELAALGYFDAGRKRPLPLHPVRVAVVTASTSAAVRDFIKVGRGRGFGCQVRIHDTPVQGEAAPGRIAQAISDIGRQGWAEAAVLIRGGGSIEDLWAFNTRIVADAIFACPVPVLTGVGHEVDVTIADMAADVRAATPSHAAQTLWPERRVYVQRVDDLETAAVAAVRRLLGDLDARLAHLSRGLSWLSPAHRLERAALTLAALAGRLTRAGETLADDAGRRLTRLRDRLERMVSPGGRLDADLARDRADRLSQRLEAAMEGIVRDRERALRDAELRLAGLDPMAPLARGYSLTTLVRTGKFLRRAGDAAKGDKIEVMVYEGTIRAEVTEAAGEAAPCPAREPERGGGRR</sequence>
<dbReference type="PANTHER" id="PTHR30008:SF0">
    <property type="entry name" value="EXODEOXYRIBONUCLEASE 7 LARGE SUBUNIT"/>
    <property type="match status" value="1"/>
</dbReference>
<feature type="domain" description="OB-fold nucleic acid binding" evidence="9">
    <location>
        <begin position="6"/>
        <end position="117"/>
    </location>
</feature>
<dbReference type="PANTHER" id="PTHR30008">
    <property type="entry name" value="EXODEOXYRIBONUCLEASE 7 LARGE SUBUNIT"/>
    <property type="match status" value="1"/>
</dbReference>
<comment type="subcellular location">
    <subcellularLocation>
        <location evidence="5 6">Cytoplasm</location>
    </subcellularLocation>
</comment>
<evidence type="ECO:0000256" key="4">
    <source>
        <dbReference type="ARBA" id="ARBA00022839"/>
    </source>
</evidence>
<dbReference type="RefSeq" id="WP_163300194.1">
    <property type="nucleotide sequence ID" value="NZ_JAAGRQ010000001.1"/>
</dbReference>
<protein>
    <recommendedName>
        <fullName evidence="5">Exodeoxyribonuclease 7 large subunit</fullName>
        <ecNumber evidence="5">3.1.11.6</ecNumber>
    </recommendedName>
    <alternativeName>
        <fullName evidence="5">Exodeoxyribonuclease VII large subunit</fullName>
        <shortName evidence="5">Exonuclease VII large subunit</shortName>
    </alternativeName>
</protein>
<dbReference type="InterPro" id="IPR025824">
    <property type="entry name" value="OB-fold_nuc-bd_dom"/>
</dbReference>
<evidence type="ECO:0000259" key="9">
    <source>
        <dbReference type="Pfam" id="PF13742"/>
    </source>
</evidence>
<keyword evidence="3 5" id="KW-0378">Hydrolase</keyword>
<dbReference type="Pfam" id="PF02601">
    <property type="entry name" value="Exonuc_VII_L"/>
    <property type="match status" value="1"/>
</dbReference>
<evidence type="ECO:0000256" key="1">
    <source>
        <dbReference type="ARBA" id="ARBA00022490"/>
    </source>
</evidence>
<evidence type="ECO:0000256" key="2">
    <source>
        <dbReference type="ARBA" id="ARBA00022722"/>
    </source>
</evidence>
<comment type="subunit">
    <text evidence="5">Heterooligomer composed of large and small subunits.</text>
</comment>
<organism evidence="10 11">
    <name type="scientific">Desulfolutivibrio sulfodismutans</name>
    <dbReference type="NCBI Taxonomy" id="63561"/>
    <lineage>
        <taxon>Bacteria</taxon>
        <taxon>Pseudomonadati</taxon>
        <taxon>Thermodesulfobacteriota</taxon>
        <taxon>Desulfovibrionia</taxon>
        <taxon>Desulfovibrionales</taxon>
        <taxon>Desulfovibrionaceae</taxon>
        <taxon>Desulfolutivibrio</taxon>
    </lineage>
</organism>
<evidence type="ECO:0000313" key="10">
    <source>
        <dbReference type="EMBL" id="NDY55134.1"/>
    </source>
</evidence>
<proteinExistence type="inferred from homology"/>
<dbReference type="NCBIfam" id="TIGR00237">
    <property type="entry name" value="xseA"/>
    <property type="match status" value="1"/>
</dbReference>
<dbReference type="InterPro" id="IPR020579">
    <property type="entry name" value="Exonuc_VII_lsu_C"/>
</dbReference>
<dbReference type="GO" id="GO:0006308">
    <property type="term" value="P:DNA catabolic process"/>
    <property type="evidence" value="ECO:0007669"/>
    <property type="project" value="UniProtKB-UniRule"/>
</dbReference>
<dbReference type="InterPro" id="IPR003753">
    <property type="entry name" value="Exonuc_VII_L"/>
</dbReference>
<dbReference type="GO" id="GO:0009318">
    <property type="term" value="C:exodeoxyribonuclease VII complex"/>
    <property type="evidence" value="ECO:0007669"/>
    <property type="project" value="UniProtKB-UniRule"/>
</dbReference>
<evidence type="ECO:0000256" key="3">
    <source>
        <dbReference type="ARBA" id="ARBA00022801"/>
    </source>
</evidence>
<evidence type="ECO:0000313" key="11">
    <source>
        <dbReference type="Proteomes" id="UP000469724"/>
    </source>
</evidence>
<keyword evidence="11" id="KW-1185">Reference proteome</keyword>
<comment type="caution">
    <text evidence="10">The sequence shown here is derived from an EMBL/GenBank/DDBJ whole genome shotgun (WGS) entry which is preliminary data.</text>
</comment>
<dbReference type="EMBL" id="JAAGRQ010000001">
    <property type="protein sequence ID" value="NDY55134.1"/>
    <property type="molecule type" value="Genomic_DNA"/>
</dbReference>
<keyword evidence="1 5" id="KW-0963">Cytoplasm</keyword>
<dbReference type="Pfam" id="PF13742">
    <property type="entry name" value="tRNA_anti_2"/>
    <property type="match status" value="1"/>
</dbReference>
<dbReference type="GO" id="GO:0008855">
    <property type="term" value="F:exodeoxyribonuclease VII activity"/>
    <property type="evidence" value="ECO:0007669"/>
    <property type="project" value="UniProtKB-UniRule"/>
</dbReference>